<sequence>MTKRLYAILSCTHRDHESVTQLTEIRPKKGVLVLSVLQIQKTADRQGARLSNRGLSRVPDFLLYFLVLKSLFTLTGRVDPFDEAVADFAPTVVRPLSSLNFVSKAAILGA</sequence>
<dbReference type="EMBL" id="JACVVK020000127">
    <property type="protein sequence ID" value="KAK7490370.1"/>
    <property type="molecule type" value="Genomic_DNA"/>
</dbReference>
<protein>
    <submittedName>
        <fullName evidence="1">Uncharacterized protein</fullName>
    </submittedName>
</protein>
<gene>
    <name evidence="1" type="ORF">BaRGS_00018349</name>
</gene>
<organism evidence="1 2">
    <name type="scientific">Batillaria attramentaria</name>
    <dbReference type="NCBI Taxonomy" id="370345"/>
    <lineage>
        <taxon>Eukaryota</taxon>
        <taxon>Metazoa</taxon>
        <taxon>Spiralia</taxon>
        <taxon>Lophotrochozoa</taxon>
        <taxon>Mollusca</taxon>
        <taxon>Gastropoda</taxon>
        <taxon>Caenogastropoda</taxon>
        <taxon>Sorbeoconcha</taxon>
        <taxon>Cerithioidea</taxon>
        <taxon>Batillariidae</taxon>
        <taxon>Batillaria</taxon>
    </lineage>
</organism>
<proteinExistence type="predicted"/>
<reference evidence="1 2" key="1">
    <citation type="journal article" date="2023" name="Sci. Data">
        <title>Genome assembly of the Korean intertidal mud-creeper Batillaria attramentaria.</title>
        <authorList>
            <person name="Patra A.K."/>
            <person name="Ho P.T."/>
            <person name="Jun S."/>
            <person name="Lee S.J."/>
            <person name="Kim Y."/>
            <person name="Won Y.J."/>
        </authorList>
    </citation>
    <scope>NUCLEOTIDE SEQUENCE [LARGE SCALE GENOMIC DNA]</scope>
    <source>
        <strain evidence="1">Wonlab-2016</strain>
    </source>
</reference>
<dbReference type="Proteomes" id="UP001519460">
    <property type="component" value="Unassembled WGS sequence"/>
</dbReference>
<evidence type="ECO:0000313" key="2">
    <source>
        <dbReference type="Proteomes" id="UP001519460"/>
    </source>
</evidence>
<comment type="caution">
    <text evidence="1">The sequence shown here is derived from an EMBL/GenBank/DDBJ whole genome shotgun (WGS) entry which is preliminary data.</text>
</comment>
<evidence type="ECO:0000313" key="1">
    <source>
        <dbReference type="EMBL" id="KAK7490370.1"/>
    </source>
</evidence>
<accession>A0ABD0KT56</accession>
<name>A0ABD0KT56_9CAEN</name>
<keyword evidence="2" id="KW-1185">Reference proteome</keyword>
<dbReference type="AlphaFoldDB" id="A0ABD0KT56"/>